<sequence>MDSGCYKKARALQDKLRTILPEEKANVTRPMKTGELRFIGLDVTVTSKEVADFIMGNGKCEREDIKVGKIQAMRNGLYTV</sequence>
<accession>A0AAV2NMT4</accession>
<keyword evidence="2" id="KW-1185">Reference proteome</keyword>
<dbReference type="Proteomes" id="UP001497644">
    <property type="component" value="Chromosome 3"/>
</dbReference>
<dbReference type="EMBL" id="OZ034826">
    <property type="protein sequence ID" value="CAL1680957.1"/>
    <property type="molecule type" value="Genomic_DNA"/>
</dbReference>
<gene>
    <name evidence="1" type="ORF">LPLAT_LOCUS7125</name>
</gene>
<evidence type="ECO:0000313" key="2">
    <source>
        <dbReference type="Proteomes" id="UP001497644"/>
    </source>
</evidence>
<name>A0AAV2NMT4_9HYME</name>
<evidence type="ECO:0000313" key="1">
    <source>
        <dbReference type="EMBL" id="CAL1680957.1"/>
    </source>
</evidence>
<reference evidence="1" key="1">
    <citation type="submission" date="2024-04" db="EMBL/GenBank/DDBJ databases">
        <authorList>
            <consortium name="Molecular Ecology Group"/>
        </authorList>
    </citation>
    <scope>NUCLEOTIDE SEQUENCE</scope>
</reference>
<proteinExistence type="predicted"/>
<dbReference type="AlphaFoldDB" id="A0AAV2NMT4"/>
<protein>
    <submittedName>
        <fullName evidence="1">Uncharacterized protein</fullName>
    </submittedName>
</protein>
<organism evidence="1 2">
    <name type="scientific">Lasius platythorax</name>
    <dbReference type="NCBI Taxonomy" id="488582"/>
    <lineage>
        <taxon>Eukaryota</taxon>
        <taxon>Metazoa</taxon>
        <taxon>Ecdysozoa</taxon>
        <taxon>Arthropoda</taxon>
        <taxon>Hexapoda</taxon>
        <taxon>Insecta</taxon>
        <taxon>Pterygota</taxon>
        <taxon>Neoptera</taxon>
        <taxon>Endopterygota</taxon>
        <taxon>Hymenoptera</taxon>
        <taxon>Apocrita</taxon>
        <taxon>Aculeata</taxon>
        <taxon>Formicoidea</taxon>
        <taxon>Formicidae</taxon>
        <taxon>Formicinae</taxon>
        <taxon>Lasius</taxon>
        <taxon>Lasius</taxon>
    </lineage>
</organism>